<evidence type="ECO:0000313" key="4">
    <source>
        <dbReference type="EMBL" id="TCW36224.1"/>
    </source>
</evidence>
<reference evidence="4 5" key="1">
    <citation type="submission" date="2019-03" db="EMBL/GenBank/DDBJ databases">
        <title>Genomic Encyclopedia of Type Strains, Phase IV (KMG-IV): sequencing the most valuable type-strain genomes for metagenomic binning, comparative biology and taxonomic classification.</title>
        <authorList>
            <person name="Goeker M."/>
        </authorList>
    </citation>
    <scope>NUCLEOTIDE SEQUENCE [LARGE SCALE GENOMIC DNA]</scope>
    <source>
        <strain evidence="4 5">DSM 203</strain>
    </source>
</reference>
<organism evidence="4 5">
    <name type="scientific">Marichromatium gracile</name>
    <name type="common">Chromatium gracile</name>
    <dbReference type="NCBI Taxonomy" id="1048"/>
    <lineage>
        <taxon>Bacteria</taxon>
        <taxon>Pseudomonadati</taxon>
        <taxon>Pseudomonadota</taxon>
        <taxon>Gammaproteobacteria</taxon>
        <taxon>Chromatiales</taxon>
        <taxon>Chromatiaceae</taxon>
        <taxon>Marichromatium</taxon>
    </lineage>
</organism>
<dbReference type="Gene3D" id="3.40.50.2000">
    <property type="entry name" value="Glycogen Phosphorylase B"/>
    <property type="match status" value="1"/>
</dbReference>
<comment type="caution">
    <text evidence="4">The sequence shown here is derived from an EMBL/GenBank/DDBJ whole genome shotgun (WGS) entry which is preliminary data.</text>
</comment>
<sequence length="421" mass="45084">MRVLHLSAHLGGGVGRALACLTAPTPGVEHEVLCLEAPRKPRALDRVRAHGVRVDCTPSHAELRARIDAADLVQLEWWNHPALFAALCPAPLPPLRLLVWSHVSGLHAPRIPLGLLRAAGRTVFTSACSFDIAEIASLSGEERVRLGVCSSAAGVEDLPAPRIDAEAPLRAAYLGSLNPSKLHPEFVELMAAVALPGFRVHLFGDPEAGAPLLARARALGRPELLVLEGFTEDVPGALADFNTLIYPLHPEHYGTAENALVEAMALGLTPVVIDHPAERVLVEHGVTGLVAADGAALVAAIDELAADPARRAALGQAASVAARTRFTGARMRECMREYYALLMAEPRREIDFAARFGRAPAHWFMACQPPGAPFLADGTIRPGPLAPALFEPTKGSLLHFRDYFPDDSLLARWAGALETRR</sequence>
<dbReference type="RefSeq" id="WP_132229223.1">
    <property type="nucleotide sequence ID" value="NZ_NRRH01000019.1"/>
</dbReference>
<keyword evidence="2 4" id="KW-0808">Transferase</keyword>
<evidence type="ECO:0000256" key="2">
    <source>
        <dbReference type="ARBA" id="ARBA00022679"/>
    </source>
</evidence>
<dbReference type="InterPro" id="IPR001296">
    <property type="entry name" value="Glyco_trans_1"/>
</dbReference>
<protein>
    <submittedName>
        <fullName evidence="4">Glycosyl transferase family 1</fullName>
    </submittedName>
</protein>
<dbReference type="EMBL" id="SMDC01000004">
    <property type="protein sequence ID" value="TCW36224.1"/>
    <property type="molecule type" value="Genomic_DNA"/>
</dbReference>
<accession>A0A4R4ABP2</accession>
<feature type="domain" description="Glycosyl transferase family 1" evidence="3">
    <location>
        <begin position="170"/>
        <end position="318"/>
    </location>
</feature>
<dbReference type="GO" id="GO:1901135">
    <property type="term" value="P:carbohydrate derivative metabolic process"/>
    <property type="evidence" value="ECO:0007669"/>
    <property type="project" value="UniProtKB-ARBA"/>
</dbReference>
<keyword evidence="1" id="KW-0328">Glycosyltransferase</keyword>
<dbReference type="PANTHER" id="PTHR12526:SF510">
    <property type="entry name" value="D-INOSITOL 3-PHOSPHATE GLYCOSYLTRANSFERASE"/>
    <property type="match status" value="1"/>
</dbReference>
<evidence type="ECO:0000256" key="1">
    <source>
        <dbReference type="ARBA" id="ARBA00022676"/>
    </source>
</evidence>
<dbReference type="Proteomes" id="UP000295247">
    <property type="component" value="Unassembled WGS sequence"/>
</dbReference>
<dbReference type="PANTHER" id="PTHR12526">
    <property type="entry name" value="GLYCOSYLTRANSFERASE"/>
    <property type="match status" value="1"/>
</dbReference>
<dbReference type="GO" id="GO:0016757">
    <property type="term" value="F:glycosyltransferase activity"/>
    <property type="evidence" value="ECO:0007669"/>
    <property type="project" value="UniProtKB-KW"/>
</dbReference>
<gene>
    <name evidence="4" type="ORF">EDC29_1047</name>
</gene>
<dbReference type="AlphaFoldDB" id="A0A4R4ABP2"/>
<proteinExistence type="predicted"/>
<evidence type="ECO:0000259" key="3">
    <source>
        <dbReference type="Pfam" id="PF00534"/>
    </source>
</evidence>
<evidence type="ECO:0000313" key="5">
    <source>
        <dbReference type="Proteomes" id="UP000295247"/>
    </source>
</evidence>
<dbReference type="SUPFAM" id="SSF53756">
    <property type="entry name" value="UDP-Glycosyltransferase/glycogen phosphorylase"/>
    <property type="match status" value="1"/>
</dbReference>
<name>A0A4R4ABP2_MARGR</name>
<dbReference type="Pfam" id="PF00534">
    <property type="entry name" value="Glycos_transf_1"/>
    <property type="match status" value="1"/>
</dbReference>